<evidence type="ECO:0000256" key="5">
    <source>
        <dbReference type="SAM" id="Coils"/>
    </source>
</evidence>
<evidence type="ECO:0000256" key="3">
    <source>
        <dbReference type="ARBA" id="ARBA00023054"/>
    </source>
</evidence>
<feature type="coiled-coil region" evidence="5">
    <location>
        <begin position="251"/>
        <end position="278"/>
    </location>
</feature>
<protein>
    <recommendedName>
        <fullName evidence="8">DNA recombination protein RmuC</fullName>
    </recommendedName>
</protein>
<evidence type="ECO:0000256" key="1">
    <source>
        <dbReference type="ARBA" id="ARBA00003416"/>
    </source>
</evidence>
<dbReference type="RefSeq" id="WP_012473376.1">
    <property type="nucleotide sequence ID" value="NC_010830.1"/>
</dbReference>
<keyword evidence="3 5" id="KW-0175">Coiled coil</keyword>
<dbReference type="Pfam" id="PF02646">
    <property type="entry name" value="RmuC"/>
    <property type="match status" value="1"/>
</dbReference>
<name>B3ETS9_AMOA5</name>
<gene>
    <name evidence="6" type="ordered locus">Aasi_1321</name>
</gene>
<evidence type="ECO:0000256" key="4">
    <source>
        <dbReference type="ARBA" id="ARBA00023172"/>
    </source>
</evidence>
<evidence type="ECO:0008006" key="8">
    <source>
        <dbReference type="Google" id="ProtNLM"/>
    </source>
</evidence>
<evidence type="ECO:0000313" key="7">
    <source>
        <dbReference type="Proteomes" id="UP000001227"/>
    </source>
</evidence>
<accession>B3ETS9</accession>
<dbReference type="InterPro" id="IPR003798">
    <property type="entry name" value="DNA_recombination_RmuC"/>
</dbReference>
<keyword evidence="4" id="KW-0233">DNA recombination</keyword>
<dbReference type="KEGG" id="aas:Aasi_1321"/>
<keyword evidence="7" id="KW-1185">Reference proteome</keyword>
<dbReference type="GO" id="GO:0006310">
    <property type="term" value="P:DNA recombination"/>
    <property type="evidence" value="ECO:0007669"/>
    <property type="project" value="UniProtKB-KW"/>
</dbReference>
<comment type="function">
    <text evidence="1">Involved in DNA recombination.</text>
</comment>
<feature type="coiled-coil region" evidence="5">
    <location>
        <begin position="36"/>
        <end position="136"/>
    </location>
</feature>
<dbReference type="PANTHER" id="PTHR30563">
    <property type="entry name" value="DNA RECOMBINATION PROTEIN RMUC"/>
    <property type="match status" value="1"/>
</dbReference>
<dbReference type="Proteomes" id="UP000001227">
    <property type="component" value="Chromosome"/>
</dbReference>
<dbReference type="EMBL" id="CP001102">
    <property type="protein sequence ID" value="ACE06631.1"/>
    <property type="molecule type" value="Genomic_DNA"/>
</dbReference>
<reference evidence="6 7" key="1">
    <citation type="journal article" date="2010" name="J. Bacteriol.">
        <title>The genome of the amoeba symbiont 'Candidatus Amoebophilus asiaticus' reveals common mechanisms for host cell interaction among amoeba-associated bacteria.</title>
        <authorList>
            <person name="Schmitz-Esser S."/>
            <person name="Tischler P."/>
            <person name="Arnold R."/>
            <person name="Montanaro J."/>
            <person name="Wagner M."/>
            <person name="Rattei T."/>
            <person name="Horn M."/>
        </authorList>
    </citation>
    <scope>NUCLEOTIDE SEQUENCE [LARGE SCALE GENOMIC DNA]</scope>
    <source>
        <strain evidence="6 7">5a2</strain>
    </source>
</reference>
<organism evidence="6 7">
    <name type="scientific">Amoebophilus asiaticus (strain 5a2)</name>
    <dbReference type="NCBI Taxonomy" id="452471"/>
    <lineage>
        <taxon>Bacteria</taxon>
        <taxon>Pseudomonadati</taxon>
        <taxon>Bacteroidota</taxon>
        <taxon>Cytophagia</taxon>
        <taxon>Cytophagales</taxon>
        <taxon>Amoebophilaceae</taxon>
        <taxon>Candidatus Amoebophilus</taxon>
    </lineage>
</organism>
<evidence type="ECO:0000313" key="6">
    <source>
        <dbReference type="EMBL" id="ACE06631.1"/>
    </source>
</evidence>
<proteinExistence type="inferred from homology"/>
<evidence type="ECO:0000256" key="2">
    <source>
        <dbReference type="ARBA" id="ARBA00009840"/>
    </source>
</evidence>
<comment type="similarity">
    <text evidence="2">Belongs to the RmuC family.</text>
</comment>
<sequence>MVPVYILLALAIGLLIGWHITSSYLKVQTKSLQTQLSGTQQQLEETKLVLSQAQAQELQLSTQLAKLETINNNLATQLTEQKQEVNKMEEKLSIQFKNLANELLEEKSKKFTAQNKENLEALLKPLGERIQAFEKQVEQTNKEDLERNVALRTEITRLYTLNMQITKEAENLAKAIKGDTKTQGNWGEFILESILEKSGLIKDREYVIQASFVTEEGKRYQPDVVIKLPTEKHLIVDAKVSLINYEQFFNTEQEEEKVQQLKKHLSSVRRHISSLSEKNYQAEYSLQGLDFVIMFIPIEPAFSLVVQHDHAIFSEAYEKNIIIVSPSTLIATLRTISNIWKQEYQNQNALEIAQQSGALYDKFVGFIEDLKQIGRQLDITQKSYVEAMKKLYDGKGNLVTRVEKIKSLGARATKAIDQQLLDRAEVR</sequence>
<dbReference type="eggNOG" id="COG1322">
    <property type="taxonomic scope" value="Bacteria"/>
</dbReference>
<dbReference type="AlphaFoldDB" id="B3ETS9"/>
<dbReference type="HOGENOM" id="CLU_024057_0_1_10"/>
<dbReference type="PANTHER" id="PTHR30563:SF0">
    <property type="entry name" value="DNA RECOMBINATION PROTEIN RMUC"/>
    <property type="match status" value="1"/>
</dbReference>